<keyword evidence="4" id="KW-0547">Nucleotide-binding</keyword>
<keyword evidence="6 12" id="KW-1133">Transmembrane helix</keyword>
<dbReference type="Gene3D" id="1.20.1560.10">
    <property type="entry name" value="ABC transporter type 1, transmembrane domain"/>
    <property type="match status" value="1"/>
</dbReference>
<evidence type="ECO:0000256" key="6">
    <source>
        <dbReference type="ARBA" id="ARBA00022989"/>
    </source>
</evidence>
<organism evidence="15">
    <name type="scientific">Gardnerella piotii</name>
    <dbReference type="NCBI Taxonomy" id="2792977"/>
    <lineage>
        <taxon>Bacteria</taxon>
        <taxon>Bacillati</taxon>
        <taxon>Actinomycetota</taxon>
        <taxon>Actinomycetes</taxon>
        <taxon>Bifidobacteriales</taxon>
        <taxon>Bifidobacteriaceae</taxon>
        <taxon>Gardnerella</taxon>
    </lineage>
</organism>
<dbReference type="SUPFAM" id="SSF90123">
    <property type="entry name" value="ABC transporter transmembrane region"/>
    <property type="match status" value="1"/>
</dbReference>
<evidence type="ECO:0000256" key="7">
    <source>
        <dbReference type="ARBA" id="ARBA00023136"/>
    </source>
</evidence>
<evidence type="ECO:0000256" key="9">
    <source>
        <dbReference type="ARBA" id="ARBA00061644"/>
    </source>
</evidence>
<dbReference type="PANTHER" id="PTHR43394:SF1">
    <property type="entry name" value="ATP-BINDING CASSETTE SUB-FAMILY B MEMBER 10, MITOCHONDRIAL"/>
    <property type="match status" value="1"/>
</dbReference>
<protein>
    <recommendedName>
        <fullName evidence="10">Fatty acid ABC transporter ATP-binding/permease protein</fullName>
    </recommendedName>
</protein>
<comment type="subcellular location">
    <subcellularLocation>
        <location evidence="1">Cell membrane</location>
        <topology evidence="1">Multi-pass membrane protein</topology>
    </subcellularLocation>
</comment>
<keyword evidence="5 15" id="KW-0067">ATP-binding</keyword>
<name>A0AAU8NNI1_9BIFI</name>
<dbReference type="Pfam" id="PF00005">
    <property type="entry name" value="ABC_tran"/>
    <property type="match status" value="1"/>
</dbReference>
<dbReference type="GO" id="GO:0016887">
    <property type="term" value="F:ATP hydrolysis activity"/>
    <property type="evidence" value="ECO:0007669"/>
    <property type="project" value="InterPro"/>
</dbReference>
<evidence type="ECO:0000259" key="14">
    <source>
        <dbReference type="PROSITE" id="PS50929"/>
    </source>
</evidence>
<comment type="similarity">
    <text evidence="9">Belongs to the ABC transporter superfamily. Lipid exporter (TC 3.A.1.106) family.</text>
</comment>
<keyword evidence="7 12" id="KW-0472">Membrane</keyword>
<dbReference type="SUPFAM" id="SSF52540">
    <property type="entry name" value="P-loop containing nucleoside triphosphate hydrolases"/>
    <property type="match status" value="1"/>
</dbReference>
<gene>
    <name evidence="15" type="ORF">ABZU02_00535</name>
</gene>
<dbReference type="CDD" id="cd18547">
    <property type="entry name" value="ABC_6TM_Tm288_like"/>
    <property type="match status" value="1"/>
</dbReference>
<keyword evidence="3 12" id="KW-0812">Transmembrane</keyword>
<feature type="compositionally biased region" description="Basic and acidic residues" evidence="11">
    <location>
        <begin position="23"/>
        <end position="35"/>
    </location>
</feature>
<dbReference type="InterPro" id="IPR003439">
    <property type="entry name" value="ABC_transporter-like_ATP-bd"/>
</dbReference>
<feature type="compositionally biased region" description="Low complexity" evidence="11">
    <location>
        <begin position="12"/>
        <end position="22"/>
    </location>
</feature>
<dbReference type="AlphaFoldDB" id="A0AAU8NNI1"/>
<evidence type="ECO:0000256" key="2">
    <source>
        <dbReference type="ARBA" id="ARBA00022448"/>
    </source>
</evidence>
<evidence type="ECO:0000259" key="13">
    <source>
        <dbReference type="PROSITE" id="PS50893"/>
    </source>
</evidence>
<dbReference type="GO" id="GO:0005524">
    <property type="term" value="F:ATP binding"/>
    <property type="evidence" value="ECO:0007669"/>
    <property type="project" value="UniProtKB-KW"/>
</dbReference>
<dbReference type="PROSITE" id="PS50893">
    <property type="entry name" value="ABC_TRANSPORTER_2"/>
    <property type="match status" value="1"/>
</dbReference>
<dbReference type="PROSITE" id="PS50929">
    <property type="entry name" value="ABC_TM1F"/>
    <property type="match status" value="1"/>
</dbReference>
<dbReference type="SMART" id="SM00382">
    <property type="entry name" value="AAA"/>
    <property type="match status" value="1"/>
</dbReference>
<dbReference type="InterPro" id="IPR039421">
    <property type="entry name" value="Type_1_exporter"/>
</dbReference>
<dbReference type="PROSITE" id="PS00211">
    <property type="entry name" value="ABC_TRANSPORTER_1"/>
    <property type="match status" value="1"/>
</dbReference>
<dbReference type="InterPro" id="IPR036640">
    <property type="entry name" value="ABC1_TM_sf"/>
</dbReference>
<dbReference type="FunFam" id="3.40.50.300:FF:000287">
    <property type="entry name" value="Multidrug ABC transporter ATP-binding protein"/>
    <property type="match status" value="1"/>
</dbReference>
<evidence type="ECO:0000256" key="3">
    <source>
        <dbReference type="ARBA" id="ARBA00022692"/>
    </source>
</evidence>
<feature type="domain" description="ABC transporter" evidence="13">
    <location>
        <begin position="516"/>
        <end position="750"/>
    </location>
</feature>
<dbReference type="InterPro" id="IPR017871">
    <property type="entry name" value="ABC_transporter-like_CS"/>
</dbReference>
<dbReference type="GO" id="GO:0015421">
    <property type="term" value="F:ABC-type oligopeptide transporter activity"/>
    <property type="evidence" value="ECO:0007669"/>
    <property type="project" value="TreeGrafter"/>
</dbReference>
<dbReference type="InterPro" id="IPR011527">
    <property type="entry name" value="ABC1_TM_dom"/>
</dbReference>
<feature type="region of interest" description="Disordered" evidence="11">
    <location>
        <begin position="1"/>
        <end position="35"/>
    </location>
</feature>
<keyword evidence="2" id="KW-0813">Transport</keyword>
<feature type="transmembrane region" description="Helical" evidence="12">
    <location>
        <begin position="102"/>
        <end position="124"/>
    </location>
</feature>
<evidence type="ECO:0000256" key="8">
    <source>
        <dbReference type="ARBA" id="ARBA00055053"/>
    </source>
</evidence>
<comment type="function">
    <text evidence="8">ABC transporter involved in fatty acid import. Transmembrane domains (TMD) form a pore in the membrane and the ATP-binding domain (NBD) is responsible for energy generation.</text>
</comment>
<feature type="transmembrane region" description="Helical" evidence="12">
    <location>
        <begin position="58"/>
        <end position="81"/>
    </location>
</feature>
<proteinExistence type="inferred from homology"/>
<feature type="transmembrane region" description="Helical" evidence="12">
    <location>
        <begin position="188"/>
        <end position="221"/>
    </location>
</feature>
<evidence type="ECO:0000313" key="15">
    <source>
        <dbReference type="EMBL" id="XCS43643.1"/>
    </source>
</evidence>
<evidence type="ECO:0000256" key="10">
    <source>
        <dbReference type="ARBA" id="ARBA00071747"/>
    </source>
</evidence>
<accession>A0AAU8NNI1</accession>
<dbReference type="CDD" id="cd03254">
    <property type="entry name" value="ABCC_Glucan_exporter_like"/>
    <property type="match status" value="1"/>
</dbReference>
<reference evidence="15" key="1">
    <citation type="submission" date="2024-06" db="EMBL/GenBank/DDBJ databases">
        <title>Vaginal Lactobacillus fatty acid response mechanisms reveal a metabolite-targeted strategy for bacterial vaginosis treatment.</title>
        <authorList>
            <person name="Zhu M."/>
            <person name="Blainey P.C."/>
            <person name="Bloom S.M."/>
            <person name="Kwon D.S."/>
        </authorList>
    </citation>
    <scope>NUCLEOTIDE SEQUENCE</scope>
    <source>
        <strain evidence="15">0809_588_1_1_BHK4</strain>
    </source>
</reference>
<sequence length="755" mass="82491">MKNNEKSQENLAQKSAQESSQKSQEKSQENLDHKSQEKSALNWRVLKRLASYIMAYKMQVFVVIASIIVSSIVQAVSAMFLQSLVDAYILPLIGKRNPDFAPLLRMIAIMACVCAIGVFFSWLWSRLVVKIAQSVMRNLRNQMFKHHQDLPLGYLDAHGYGDVMSRYTNDTEALHQAISWSFPDSFSALMSIAAAFCAIVWLSIPVAIFIVIFTAILLLLVRFMLKRSGKLFVQFQAALGDLNEFVEEADSGRKVIKIFNHERVAVKKLSDLASRVQKISASANSYANNVMPVISNASYLFYVLLAIFGAWAVNAGVPSAGLSGVFGGDALNNSSTLTIGTLISLLTLSRAFINPIGEITMQLNSLMMANAGANRIFALLDEPVEKDDGTVKLVKIRAKIVECCSGDGGDSGDSGDSVDKSLSDIDKSQVNQVDSTASKHSYLQVFSEVSEDSCGNNVYWAWKNCSKKSSCDSSSYDSSSCDYSNPDSSSCDSCTDTQKHAICSKDGVYTLVRGDVRFENVTFGYEPSKTVLHNISWYAHAGQKVALVGATGAGKTTIANLLTRFYNIADGQILYDGIDVRNICKSDLRHAVATVLQDVGLFSASIMDNIRYGRLNASDSDCVAAATLAHADSFISKLPDGYNTYIKNGGAELSQGQKQLIAIARAAVANPPVLILDEATSSIDTHTEALVQSAMDALMQDRTVFVIAHRLSTVRNADVIMVLDHGRIVERGSHEDLMKKRGEYYQLCTGAMELE</sequence>
<dbReference type="PANTHER" id="PTHR43394">
    <property type="entry name" value="ATP-DEPENDENT PERMEASE MDL1, MITOCHONDRIAL"/>
    <property type="match status" value="1"/>
</dbReference>
<dbReference type="Gene3D" id="3.40.50.300">
    <property type="entry name" value="P-loop containing nucleotide triphosphate hydrolases"/>
    <property type="match status" value="1"/>
</dbReference>
<dbReference type="GO" id="GO:0005886">
    <property type="term" value="C:plasma membrane"/>
    <property type="evidence" value="ECO:0007669"/>
    <property type="project" value="UniProtKB-SubCell"/>
</dbReference>
<evidence type="ECO:0000256" key="11">
    <source>
        <dbReference type="SAM" id="MobiDB-lite"/>
    </source>
</evidence>
<feature type="domain" description="ABC transmembrane type-1" evidence="14">
    <location>
        <begin position="61"/>
        <end position="368"/>
    </location>
</feature>
<evidence type="ECO:0000256" key="4">
    <source>
        <dbReference type="ARBA" id="ARBA00022741"/>
    </source>
</evidence>
<dbReference type="InterPro" id="IPR027417">
    <property type="entry name" value="P-loop_NTPase"/>
</dbReference>
<dbReference type="InterPro" id="IPR003593">
    <property type="entry name" value="AAA+_ATPase"/>
</dbReference>
<evidence type="ECO:0000256" key="12">
    <source>
        <dbReference type="SAM" id="Phobius"/>
    </source>
</evidence>
<dbReference type="Pfam" id="PF00664">
    <property type="entry name" value="ABC_membrane"/>
    <property type="match status" value="1"/>
</dbReference>
<dbReference type="EMBL" id="CP160091">
    <property type="protein sequence ID" value="XCS43643.1"/>
    <property type="molecule type" value="Genomic_DNA"/>
</dbReference>
<evidence type="ECO:0000256" key="5">
    <source>
        <dbReference type="ARBA" id="ARBA00022840"/>
    </source>
</evidence>
<evidence type="ECO:0000256" key="1">
    <source>
        <dbReference type="ARBA" id="ARBA00004651"/>
    </source>
</evidence>